<dbReference type="Gene3D" id="3.30.420.10">
    <property type="entry name" value="Ribonuclease H-like superfamily/Ribonuclease H"/>
    <property type="match status" value="1"/>
</dbReference>
<evidence type="ECO:0008006" key="3">
    <source>
        <dbReference type="Google" id="ProtNLM"/>
    </source>
</evidence>
<dbReference type="GO" id="GO:0003676">
    <property type="term" value="F:nucleic acid binding"/>
    <property type="evidence" value="ECO:0007669"/>
    <property type="project" value="InterPro"/>
</dbReference>
<dbReference type="AlphaFoldDB" id="A0A2K3NGS0"/>
<name>A0A2K3NGS0_TRIPR</name>
<dbReference type="PANTHER" id="PTHR47169">
    <property type="entry name" value="OS01G0541250 PROTEIN"/>
    <property type="match status" value="1"/>
</dbReference>
<accession>A0A2K3NGS0</accession>
<reference evidence="1 2" key="2">
    <citation type="journal article" date="2017" name="Front. Plant Sci.">
        <title>Gene Classification and Mining of Molecular Markers Useful in Red Clover (Trifolium pratense) Breeding.</title>
        <authorList>
            <person name="Istvanek J."/>
            <person name="Dluhosova J."/>
            <person name="Dluhos P."/>
            <person name="Patkova L."/>
            <person name="Nedelnik J."/>
            <person name="Repkova J."/>
        </authorList>
    </citation>
    <scope>NUCLEOTIDE SEQUENCE [LARGE SCALE GENOMIC DNA]</scope>
    <source>
        <strain evidence="2">cv. Tatra</strain>
        <tissue evidence="1">Young leaves</tissue>
    </source>
</reference>
<proteinExistence type="predicted"/>
<comment type="caution">
    <text evidence="1">The sequence shown here is derived from an EMBL/GenBank/DDBJ whole genome shotgun (WGS) entry which is preliminary data.</text>
</comment>
<evidence type="ECO:0000313" key="1">
    <source>
        <dbReference type="EMBL" id="PNY02245.1"/>
    </source>
</evidence>
<dbReference type="STRING" id="57577.A0A2K3NGS0"/>
<gene>
    <name evidence="1" type="ORF">L195_g025550</name>
</gene>
<dbReference type="InterPro" id="IPR036397">
    <property type="entry name" value="RNaseH_sf"/>
</dbReference>
<reference evidence="1 2" key="1">
    <citation type="journal article" date="2014" name="Am. J. Bot.">
        <title>Genome assembly and annotation for red clover (Trifolium pratense; Fabaceae).</title>
        <authorList>
            <person name="Istvanek J."/>
            <person name="Jaros M."/>
            <person name="Krenek A."/>
            <person name="Repkova J."/>
        </authorList>
    </citation>
    <scope>NUCLEOTIDE SEQUENCE [LARGE SCALE GENOMIC DNA]</scope>
    <source>
        <strain evidence="2">cv. Tatra</strain>
        <tissue evidence="1">Young leaves</tissue>
    </source>
</reference>
<organism evidence="1 2">
    <name type="scientific">Trifolium pratense</name>
    <name type="common">Red clover</name>
    <dbReference type="NCBI Taxonomy" id="57577"/>
    <lineage>
        <taxon>Eukaryota</taxon>
        <taxon>Viridiplantae</taxon>
        <taxon>Streptophyta</taxon>
        <taxon>Embryophyta</taxon>
        <taxon>Tracheophyta</taxon>
        <taxon>Spermatophyta</taxon>
        <taxon>Magnoliopsida</taxon>
        <taxon>eudicotyledons</taxon>
        <taxon>Gunneridae</taxon>
        <taxon>Pentapetalae</taxon>
        <taxon>rosids</taxon>
        <taxon>fabids</taxon>
        <taxon>Fabales</taxon>
        <taxon>Fabaceae</taxon>
        <taxon>Papilionoideae</taxon>
        <taxon>50 kb inversion clade</taxon>
        <taxon>NPAAA clade</taxon>
        <taxon>Hologalegina</taxon>
        <taxon>IRL clade</taxon>
        <taxon>Trifolieae</taxon>
        <taxon>Trifolium</taxon>
    </lineage>
</organism>
<evidence type="ECO:0000313" key="2">
    <source>
        <dbReference type="Proteomes" id="UP000236291"/>
    </source>
</evidence>
<sequence length="202" mass="23094">MFLVALARPRFDAQRNVIFDGKIGVFPFVTEEYAKRSSVNRSAGTLETKPITSVTKEIVRSYLIDKVLPAIKEKWPREDARRPIFIQQDNARTHINPNDHEFRQAAVKDGFDIRIMCQPPNSPNLNVLDLGFFNSIKTLQHKESPKTVDDLVNAIVKSFDAYPAEKSNGIFLPLQLCMLEIMNSLSKSSVILHYCRKLQIIY</sequence>
<protein>
    <recommendedName>
        <fullName evidence="3">Transposase</fullName>
    </recommendedName>
</protein>
<dbReference type="Proteomes" id="UP000236291">
    <property type="component" value="Unassembled WGS sequence"/>
</dbReference>
<dbReference type="PANTHER" id="PTHR47169:SF2">
    <property type="entry name" value="OS01G0541250 PROTEIN"/>
    <property type="match status" value="1"/>
</dbReference>
<dbReference type="EMBL" id="ASHM01021097">
    <property type="protein sequence ID" value="PNY02245.1"/>
    <property type="molecule type" value="Genomic_DNA"/>
</dbReference>